<comment type="PTM">
    <text evidence="14">Ubiquitinated in the presence of host E1 ubiquitin-activating enzyme, E2 ubiquitin-conjugating enzyme and ubiquitin.</text>
</comment>
<keyword evidence="9" id="KW-0677">Repeat</keyword>
<gene>
    <name evidence="16" type="ORF">BK674_14375</name>
</gene>
<evidence type="ECO:0000256" key="5">
    <source>
        <dbReference type="ARBA" id="ARBA00012483"/>
    </source>
</evidence>
<keyword evidence="12" id="KW-0843">Virulence</keyword>
<evidence type="ECO:0000256" key="13">
    <source>
        <dbReference type="ARBA" id="ARBA00023200"/>
    </source>
</evidence>
<keyword evidence="13 14" id="KW-1035">Host cytoplasm</keyword>
<dbReference type="RefSeq" id="WP_123418989.1">
    <property type="nucleotide sequence ID" value="NZ_MOCA01000005.1"/>
</dbReference>
<comment type="catalytic activity">
    <reaction evidence="1">
        <text>S-ubiquitinyl-[E2 ubiquitin-conjugating enzyme]-L-cysteine + [acceptor protein]-L-lysine = [E2 ubiquitin-conjugating enzyme]-L-cysteine + N(6)-ubiquitinyl-[acceptor protein]-L-lysine.</text>
        <dbReference type="EC" id="2.3.2.27"/>
    </reaction>
</comment>
<dbReference type="InterPro" id="IPR046673">
    <property type="entry name" value="ToxA_N"/>
</dbReference>
<feature type="domain" description="NEL" evidence="15">
    <location>
        <begin position="1317"/>
        <end position="1607"/>
    </location>
</feature>
<evidence type="ECO:0000256" key="12">
    <source>
        <dbReference type="ARBA" id="ARBA00023026"/>
    </source>
</evidence>
<comment type="subcellular location">
    <subcellularLocation>
        <location evidence="2">Host cytoplasm</location>
    </subcellularLocation>
    <subcellularLocation>
        <location evidence="3">Secreted</location>
    </subcellularLocation>
</comment>
<keyword evidence="11 14" id="KW-0832">Ubl conjugation</keyword>
<dbReference type="EMBL" id="MOCA01000005">
    <property type="protein sequence ID" value="ROO00220.1"/>
    <property type="molecule type" value="Genomic_DNA"/>
</dbReference>
<evidence type="ECO:0000256" key="9">
    <source>
        <dbReference type="ARBA" id="ARBA00022737"/>
    </source>
</evidence>
<feature type="active site" description="Glycyl thioester intermediate" evidence="14">
    <location>
        <position position="1404"/>
    </location>
</feature>
<evidence type="ECO:0000313" key="16">
    <source>
        <dbReference type="EMBL" id="ROO00220.1"/>
    </source>
</evidence>
<dbReference type="GO" id="GO:0030430">
    <property type="term" value="C:host cell cytoplasm"/>
    <property type="evidence" value="ECO:0007669"/>
    <property type="project" value="UniProtKB-SubCell"/>
</dbReference>
<evidence type="ECO:0000256" key="7">
    <source>
        <dbReference type="ARBA" id="ARBA00022614"/>
    </source>
</evidence>
<dbReference type="GO" id="GO:0005576">
    <property type="term" value="C:extracellular region"/>
    <property type="evidence" value="ECO:0007669"/>
    <property type="project" value="UniProtKB-SubCell"/>
</dbReference>
<comment type="caution">
    <text evidence="16">The sequence shown here is derived from an EMBL/GenBank/DDBJ whole genome shotgun (WGS) entry which is preliminary data.</text>
</comment>
<dbReference type="InterPro" id="IPR051071">
    <property type="entry name" value="LRR-bact_E3_ubiq_ligases"/>
</dbReference>
<evidence type="ECO:0000256" key="6">
    <source>
        <dbReference type="ARBA" id="ARBA00022525"/>
    </source>
</evidence>
<dbReference type="PROSITE" id="PS52053">
    <property type="entry name" value="NEL"/>
    <property type="match status" value="1"/>
</dbReference>
<dbReference type="SUPFAM" id="SSF52058">
    <property type="entry name" value="L domain-like"/>
    <property type="match status" value="1"/>
</dbReference>
<dbReference type="Gene3D" id="3.80.10.10">
    <property type="entry name" value="Ribonuclease Inhibitor"/>
    <property type="match status" value="1"/>
</dbReference>
<keyword evidence="10 14" id="KW-0833">Ubl conjugation pathway</keyword>
<dbReference type="Proteomes" id="UP000284207">
    <property type="component" value="Unassembled WGS sequence"/>
</dbReference>
<dbReference type="GO" id="GO:0061630">
    <property type="term" value="F:ubiquitin protein ligase activity"/>
    <property type="evidence" value="ECO:0007669"/>
    <property type="project" value="UniProtKB-EC"/>
</dbReference>
<keyword evidence="8 14" id="KW-0808">Transferase</keyword>
<reference evidence="16 17" key="1">
    <citation type="submission" date="2016-10" db="EMBL/GenBank/DDBJ databases">
        <title>Comparative genome analysis of multiple Pseudomonas spp. focuses on biocontrol and plant growth promoting traits.</title>
        <authorList>
            <person name="Tao X.-Y."/>
            <person name="Taylor C.G."/>
        </authorList>
    </citation>
    <scope>NUCLEOTIDE SEQUENCE [LARGE SCALE GENOMIC DNA]</scope>
    <source>
        <strain evidence="16 17">36B3</strain>
    </source>
</reference>
<dbReference type="PROSITE" id="PS51450">
    <property type="entry name" value="LRR"/>
    <property type="match status" value="1"/>
</dbReference>
<dbReference type="InterPro" id="IPR001611">
    <property type="entry name" value="Leu-rich_rpt"/>
</dbReference>
<dbReference type="PANTHER" id="PTHR47114:SF2">
    <property type="entry name" value="OLIGODENDROCYTE-MYELIN GLYCOPROTEIN"/>
    <property type="match status" value="1"/>
</dbReference>
<sequence>MPTQDKTNPPIQASVLSTLYDATGDLDTAEVLEKRLPAYLLKASTATLVKLDEINRELHTLQLKVDKQLTRLKPLHSFCISELDAALSAKWPAVYDAGEDVLSLPGVDCGCDATATDQADIDLVRHATQTLLQAAMQNFTEDEELADGFPAGSLVRIKSAPAGVKDLTPAAFAAFCRKLDLGKKYQEHLQQVFGLRDDSGKVVATSAMTRDIAALKQSLLELDAHLAALKGDITTAGLRMLQDLMVAEGVASAQNLRYGKDPMIMQGIKILDSCVWGVVVFSKRSVQQHPEDGCMVYMPGEPERAVYEYPSFNAFKRYLAQQLKSTEYQGYFAGSLDEDDKADFFKSLAEKPDLGLVEQWPINVPLFDFMVQSHVGKLQIDARKLAVPTADIDEAARQKRLLDFVQRGVSVASVAGLFVPVLGQLMMGVAVGQLLGEVYEGVEDWRRGDHQQALSHLLSVVENVALMGVFAGGQKALGTLGKKLLREHPQFFAQFTAILGQAGKPRLWKADLSPYEHSLPAGFTIDAGSKEFYQIGSKTIGRLEHRLLAGNFDTDTQRWRLEHAGRAQAYAPELIRHVEGGWRLPAEEPEEWGSSAYTLKRIDPQLSEFADSDLDMLRRLSDTSQQTLLDTFNDNLKLPVRLRDTVERVRIGRQLRELTTELANGEFHSGQPVEEQMHALTQLPGWPTDRYIKVAGHEGDVDTIYPANSTLDETLEVPVTQGQLALGRLLQTVIDGLYPHEVEAMLGGQVAKTTQASALAKKLAAALKADYRAAFERMYKRYDHSDAQDLDKLRKVFADIPARLGQRLIDRAPSVERLHLRSTGRVPLRLGQRVRAGVAEVRLDRALSGLHWSRLANADTDKLAVKLLPRLSGWDAQLRLQVRDKALTGPLLEEVGDASATSDNTGYLVKSTEGYEAFGGDRKSLGKVKSGPGALYMAILKALPSRQRAALGFADAGQVSTQQLRKKLLNVALDEREVTARTLLGHSIEPSAVEPACVQGDQVPATAHSRKLLRKVRKLFPRLDDTQAGQLLDELGDDSLSRATRVKALREDVKTLRDALFTWSEDGVALAAMGGDRAEARHSRKMAAELIEEGFRRFNWINDEQGDRVCALNLDGMRVGKLPTLPTGLSFAHIQHLSMRNMEQDDDIVYFLKSFKQLESLELDNNKITRLPEVLSYMPRLKRLSLPGNKLKLTEQTLAKLNRLRTVRYLNLDSNPLGATPDVSQMTDLRRLTLRETGITELPEGLNNAAHIEWMDLSKNQIRELPDWLFEKNRRFTGVLDLGLNPFNETSKTHLDDYRENFGIGMGYSADDIPRLNEQTARSLWLTRTSAADSAEQARIWAAFRDDTRAEGLFHLLAQLGDTADATKGSADMQRRVWRVLKAAEADGALCDQLLDLAANPINCIDSAALNFSHLEVAVEVDQVTKGAGGRVTAKPLLNLGRGLFRLDRLNAIAREHAVKAVKSDPLEVNLAYRVGLAKALELPGQPQSMLFNAQSGVTATDLETAKNRITTAELSPQWLKFIQAQTFWRDYLKRTFTRKFSLIDESFAPRMSALDEQADTLLSADYVSQADALKLEKEQAQEAVIKRLTEESIRLMDLGLCAMPDT</sequence>
<dbReference type="EC" id="2.3.2.27" evidence="5"/>
<dbReference type="SMART" id="SM00369">
    <property type="entry name" value="LRR_TYP"/>
    <property type="match status" value="3"/>
</dbReference>
<dbReference type="Pfam" id="PF20178">
    <property type="entry name" value="ToxA_N"/>
    <property type="match status" value="1"/>
</dbReference>
<dbReference type="Pfam" id="PF14496">
    <property type="entry name" value="NEL"/>
    <property type="match status" value="1"/>
</dbReference>
<keyword evidence="7" id="KW-0433">Leucine-rich repeat</keyword>
<evidence type="ECO:0000256" key="1">
    <source>
        <dbReference type="ARBA" id="ARBA00000900"/>
    </source>
</evidence>
<comment type="similarity">
    <text evidence="4 14">Belongs to the LRR-containing bacterial E3 ligase family.</text>
</comment>
<evidence type="ECO:0000313" key="17">
    <source>
        <dbReference type="Proteomes" id="UP000284207"/>
    </source>
</evidence>
<dbReference type="InterPro" id="IPR032675">
    <property type="entry name" value="LRR_dom_sf"/>
</dbReference>
<name>A0A423NPN3_9PSED</name>
<organism evidence="16 17">
    <name type="scientific">Pseudomonas moraviensis</name>
    <dbReference type="NCBI Taxonomy" id="321662"/>
    <lineage>
        <taxon>Bacteria</taxon>
        <taxon>Pseudomonadati</taxon>
        <taxon>Pseudomonadota</taxon>
        <taxon>Gammaproteobacteria</taxon>
        <taxon>Pseudomonadales</taxon>
        <taxon>Pseudomonadaceae</taxon>
        <taxon>Pseudomonas</taxon>
    </lineage>
</organism>
<evidence type="ECO:0000256" key="2">
    <source>
        <dbReference type="ARBA" id="ARBA00004192"/>
    </source>
</evidence>
<evidence type="ECO:0000256" key="3">
    <source>
        <dbReference type="ARBA" id="ARBA00004613"/>
    </source>
</evidence>
<dbReference type="InterPro" id="IPR003591">
    <property type="entry name" value="Leu-rich_rpt_typical-subtyp"/>
</dbReference>
<keyword evidence="6 14" id="KW-0964">Secreted</keyword>
<proteinExistence type="inferred from homology"/>
<evidence type="ECO:0000256" key="4">
    <source>
        <dbReference type="ARBA" id="ARBA00009868"/>
    </source>
</evidence>
<protein>
    <recommendedName>
        <fullName evidence="5">RING-type E3 ubiquitin transferase</fullName>
        <ecNumber evidence="5">2.3.2.27</ecNumber>
    </recommendedName>
</protein>
<evidence type="ECO:0000256" key="8">
    <source>
        <dbReference type="ARBA" id="ARBA00022679"/>
    </source>
</evidence>
<evidence type="ECO:0000256" key="14">
    <source>
        <dbReference type="PROSITE-ProRule" id="PRU01398"/>
    </source>
</evidence>
<evidence type="ECO:0000256" key="11">
    <source>
        <dbReference type="ARBA" id="ARBA00022843"/>
    </source>
</evidence>
<evidence type="ECO:0000256" key="10">
    <source>
        <dbReference type="ARBA" id="ARBA00022786"/>
    </source>
</evidence>
<accession>A0A423NPN3</accession>
<dbReference type="Gene3D" id="1.20.58.360">
    <property type="entry name" value="Shigella T3SS effector IpaH defines"/>
    <property type="match status" value="1"/>
</dbReference>
<dbReference type="InterPro" id="IPR029487">
    <property type="entry name" value="NEL_dom"/>
</dbReference>
<dbReference type="GO" id="GO:0016567">
    <property type="term" value="P:protein ubiquitination"/>
    <property type="evidence" value="ECO:0007669"/>
    <property type="project" value="InterPro"/>
</dbReference>
<dbReference type="PANTHER" id="PTHR47114">
    <property type="match status" value="1"/>
</dbReference>
<evidence type="ECO:0000259" key="15">
    <source>
        <dbReference type="PROSITE" id="PS52053"/>
    </source>
</evidence>